<gene>
    <name evidence="1" type="ORF">B0H17DRAFT_1217013</name>
</gene>
<keyword evidence="2" id="KW-1185">Reference proteome</keyword>
<name>A0AAD7FT27_MYCRO</name>
<dbReference type="Proteomes" id="UP001221757">
    <property type="component" value="Unassembled WGS sequence"/>
</dbReference>
<dbReference type="EMBL" id="JARKIE010000453">
    <property type="protein sequence ID" value="KAJ7637773.1"/>
    <property type="molecule type" value="Genomic_DNA"/>
</dbReference>
<comment type="caution">
    <text evidence="1">The sequence shown here is derived from an EMBL/GenBank/DDBJ whole genome shotgun (WGS) entry which is preliminary data.</text>
</comment>
<proteinExistence type="predicted"/>
<dbReference type="AlphaFoldDB" id="A0AAD7FT27"/>
<reference evidence="1" key="1">
    <citation type="submission" date="2023-03" db="EMBL/GenBank/DDBJ databases">
        <title>Massive genome expansion in bonnet fungi (Mycena s.s.) driven by repeated elements and novel gene families across ecological guilds.</title>
        <authorList>
            <consortium name="Lawrence Berkeley National Laboratory"/>
            <person name="Harder C.B."/>
            <person name="Miyauchi S."/>
            <person name="Viragh M."/>
            <person name="Kuo A."/>
            <person name="Thoen E."/>
            <person name="Andreopoulos B."/>
            <person name="Lu D."/>
            <person name="Skrede I."/>
            <person name="Drula E."/>
            <person name="Henrissat B."/>
            <person name="Morin E."/>
            <person name="Kohler A."/>
            <person name="Barry K."/>
            <person name="LaButti K."/>
            <person name="Morin E."/>
            <person name="Salamov A."/>
            <person name="Lipzen A."/>
            <person name="Mereny Z."/>
            <person name="Hegedus B."/>
            <person name="Baldrian P."/>
            <person name="Stursova M."/>
            <person name="Weitz H."/>
            <person name="Taylor A."/>
            <person name="Grigoriev I.V."/>
            <person name="Nagy L.G."/>
            <person name="Martin F."/>
            <person name="Kauserud H."/>
        </authorList>
    </citation>
    <scope>NUCLEOTIDE SEQUENCE</scope>
    <source>
        <strain evidence="1">CBHHK067</strain>
    </source>
</reference>
<protein>
    <submittedName>
        <fullName evidence="1">Uncharacterized protein</fullName>
    </submittedName>
</protein>
<evidence type="ECO:0000313" key="2">
    <source>
        <dbReference type="Proteomes" id="UP001221757"/>
    </source>
</evidence>
<sequence length="278" mass="30866">MWSKPLDIWVNLDIQYLRGQLSVEDVVGFVVSKAHMCSRLTMYAADDPAVTALTEALRRVQLPLLRRLQFFSGSAGLSPWRVIQNQLVPSAFLSNAPPPTHLRLDGFTLPWGRADYFSHVAILVLRFFVGSTAPKIWELYRILGAAKALSRLSAFDVQCEGSCVGLPQLQLENLRELHLCMSANLNEGLGELVSRIKAPNLETFDFAVDVEDDLTLLLACPDLIANVQNLTIEGFFASASNIQRLYPLMPRVSRLDIAASSNNFFIAMGDSDATLWPN</sequence>
<organism evidence="1 2">
    <name type="scientific">Mycena rosella</name>
    <name type="common">Pink bonnet</name>
    <name type="synonym">Agaricus rosellus</name>
    <dbReference type="NCBI Taxonomy" id="1033263"/>
    <lineage>
        <taxon>Eukaryota</taxon>
        <taxon>Fungi</taxon>
        <taxon>Dikarya</taxon>
        <taxon>Basidiomycota</taxon>
        <taxon>Agaricomycotina</taxon>
        <taxon>Agaricomycetes</taxon>
        <taxon>Agaricomycetidae</taxon>
        <taxon>Agaricales</taxon>
        <taxon>Marasmiineae</taxon>
        <taxon>Mycenaceae</taxon>
        <taxon>Mycena</taxon>
    </lineage>
</organism>
<evidence type="ECO:0000313" key="1">
    <source>
        <dbReference type="EMBL" id="KAJ7637773.1"/>
    </source>
</evidence>
<accession>A0AAD7FT27</accession>